<comment type="caution">
    <text evidence="3">The sequence shown here is derived from an EMBL/GenBank/DDBJ whole genome shotgun (WGS) entry which is preliminary data.</text>
</comment>
<dbReference type="Proteomes" id="UP000727071">
    <property type="component" value="Unassembled WGS sequence"/>
</dbReference>
<dbReference type="AlphaFoldDB" id="A0AB35FWR9"/>
<proteinExistence type="predicted"/>
<reference evidence="3" key="1">
    <citation type="submission" date="2021-05" db="EMBL/GenBank/DDBJ databases">
        <title>Pangenome of Leuconostoc gelidum warrants species status for Leuconostoc gelidum subsp. gasicomitatum.</title>
        <authorList>
            <person name="Johansson P."/>
            <person name="Sade E."/>
            <person name="Hultman J."/>
            <person name="Auvinen P."/>
            <person name="Bjorkroth J."/>
        </authorList>
    </citation>
    <scope>NUCLEOTIDE SEQUENCE</scope>
    <source>
        <strain evidence="3">C220d</strain>
    </source>
</reference>
<name>A0AB35FWR9_LEUGE</name>
<dbReference type="Pfam" id="PF03235">
    <property type="entry name" value="GmrSD_N"/>
    <property type="match status" value="1"/>
</dbReference>
<evidence type="ECO:0000313" key="4">
    <source>
        <dbReference type="Proteomes" id="UP000727071"/>
    </source>
</evidence>
<dbReference type="EMBL" id="JAHBFV010000003">
    <property type="protein sequence ID" value="MBZ6015069.1"/>
    <property type="molecule type" value="Genomic_DNA"/>
</dbReference>
<organism evidence="3 4">
    <name type="scientific">Leuconostoc gelidum subsp. gelidum</name>
    <dbReference type="NCBI Taxonomy" id="1607839"/>
    <lineage>
        <taxon>Bacteria</taxon>
        <taxon>Bacillati</taxon>
        <taxon>Bacillota</taxon>
        <taxon>Bacilli</taxon>
        <taxon>Lactobacillales</taxon>
        <taxon>Lactobacillaceae</taxon>
        <taxon>Leuconostoc</taxon>
        <taxon>Leuconostoc gelidum group</taxon>
    </lineage>
</organism>
<feature type="region of interest" description="Disordered" evidence="1">
    <location>
        <begin position="1"/>
        <end position="20"/>
    </location>
</feature>
<evidence type="ECO:0000256" key="1">
    <source>
        <dbReference type="SAM" id="MobiDB-lite"/>
    </source>
</evidence>
<dbReference type="RefSeq" id="WP_010687935.1">
    <property type="nucleotide sequence ID" value="NZ_BPKU01000002.1"/>
</dbReference>
<protein>
    <submittedName>
        <fullName evidence="3">DUF262 domain-containing protein</fullName>
    </submittedName>
</protein>
<feature type="domain" description="GmrSD restriction endonucleases N-terminal" evidence="2">
    <location>
        <begin position="29"/>
        <end position="229"/>
    </location>
</feature>
<accession>A0AB35FWR9</accession>
<dbReference type="InterPro" id="IPR004919">
    <property type="entry name" value="GmrSD_N"/>
</dbReference>
<gene>
    <name evidence="3" type="ORF">KII88_00735</name>
</gene>
<sequence>MKINNSKLQAASNLNPTKKSQTMTISELSELIEDGKLTIPMYQRGLSWNEDKVVALFNYQLFGKAPVAPLSLNSIGSNDEVPQLSFVTRELIDDGSNEGKMSVVDGQQRLTTNYKAYSNDESFQNVILDFTQARFKKISGRLRENQIPVGILLNKEQSVLQEYIYNNLGSNEANQLFPIAISVRTKLLSYSYTVHIAGNMTENEQIEWFEVLNNAGSRVTMIELALSKFKVHDFDMYTQFINPYKSLVSEYGFEELFSPFSSNVSYPIASLNPAFEKNQRNGTHNKNYAPIPSDTKENMLIKLNKQELDSISETTLSGLQLALDFIFDNSLQDYVTKMQHIMYLTGYFVFVNASDIKIKELVSWLQTVSFDNISNGEKRDIFNDLIKNNI</sequence>
<evidence type="ECO:0000313" key="3">
    <source>
        <dbReference type="EMBL" id="MBZ6015069.1"/>
    </source>
</evidence>
<evidence type="ECO:0000259" key="2">
    <source>
        <dbReference type="Pfam" id="PF03235"/>
    </source>
</evidence>